<gene>
    <name evidence="2" type="ORF">CIL05_00680</name>
</gene>
<accession>A0A2A2IHV1</accession>
<dbReference type="PROSITE" id="PS51257">
    <property type="entry name" value="PROKAR_LIPOPROTEIN"/>
    <property type="match status" value="1"/>
</dbReference>
<dbReference type="PANTHER" id="PTHR43649">
    <property type="entry name" value="ARABINOSE-BINDING PROTEIN-RELATED"/>
    <property type="match status" value="1"/>
</dbReference>
<keyword evidence="3" id="KW-1185">Reference proteome</keyword>
<name>A0A2A2IHV1_9BACI</name>
<feature type="signal peptide" evidence="1">
    <location>
        <begin position="1"/>
        <end position="25"/>
    </location>
</feature>
<protein>
    <recommendedName>
        <fullName evidence="4">ABC transporter substrate-binding protein</fullName>
    </recommendedName>
</protein>
<dbReference type="SUPFAM" id="SSF53850">
    <property type="entry name" value="Periplasmic binding protein-like II"/>
    <property type="match status" value="1"/>
</dbReference>
<evidence type="ECO:0000313" key="3">
    <source>
        <dbReference type="Proteomes" id="UP000218887"/>
    </source>
</evidence>
<organism evidence="2 3">
    <name type="scientific">Virgibacillus profundi</name>
    <dbReference type="NCBI Taxonomy" id="2024555"/>
    <lineage>
        <taxon>Bacteria</taxon>
        <taxon>Bacillati</taxon>
        <taxon>Bacillota</taxon>
        <taxon>Bacilli</taxon>
        <taxon>Bacillales</taxon>
        <taxon>Bacillaceae</taxon>
        <taxon>Virgibacillus</taxon>
    </lineage>
</organism>
<dbReference type="EMBL" id="NPOA01000001">
    <property type="protein sequence ID" value="PAV31207.1"/>
    <property type="molecule type" value="Genomic_DNA"/>
</dbReference>
<keyword evidence="1" id="KW-0732">Signal</keyword>
<dbReference type="OrthoDB" id="9787283at2"/>
<feature type="chain" id="PRO_5038665282" description="ABC transporter substrate-binding protein" evidence="1">
    <location>
        <begin position="26"/>
        <end position="536"/>
    </location>
</feature>
<proteinExistence type="predicted"/>
<dbReference type="Gene3D" id="3.40.190.10">
    <property type="entry name" value="Periplasmic binding protein-like II"/>
    <property type="match status" value="2"/>
</dbReference>
<reference evidence="2 3" key="1">
    <citation type="submission" date="2017-08" db="EMBL/GenBank/DDBJ databases">
        <title>Virgibacillus indicus sp. nov. and Virgibacillus profoundi sp. nov, two moderately halophilic bacteria isolated from marine sediment by using the Microfluidic Streak Plate.</title>
        <authorList>
            <person name="Xu B."/>
            <person name="Hu B."/>
            <person name="Wang J."/>
            <person name="Zhu Y."/>
            <person name="Huang L."/>
            <person name="Du W."/>
            <person name="Huang Y."/>
        </authorList>
    </citation>
    <scope>NUCLEOTIDE SEQUENCE [LARGE SCALE GENOMIC DNA]</scope>
    <source>
        <strain evidence="2 3">IO3-P3-H5</strain>
    </source>
</reference>
<dbReference type="InterPro" id="IPR006059">
    <property type="entry name" value="SBP"/>
</dbReference>
<evidence type="ECO:0000256" key="1">
    <source>
        <dbReference type="SAM" id="SignalP"/>
    </source>
</evidence>
<sequence>MFFKKKITILIIFVLLILAACSSDEEVSKTTGDDDPHFNESGMPIMDESITMDVFAGVSAQTMQSDWNDILIWNKYKDMTNIDVKWNQVSTDSLEEKRNLALASGDLPDMFYAANLSGLDLLKYGKQGVFIPLNDLIDQYAPNLKALLEENPDAKKALTFPDGNIYSLPNMADPDFISLRVGGTPWFNEEWLDALDMDIPQTTEEFYEYLKAVKTEDPNGNGENDEVPYGGNNINNFIHWIQGAFGINTRGGGYIDADPQNEEMRFVPTTEGYKEMLTYMNKLYNEGLIEQNIFSIDWSQYLSNASEENYGSTVFWSPDVTFAGGTGEKYVSGYALEGPNGDKLFAGLSSVVTNPGQFVITNENENPAAAMRWIDYFYGDEGSKLMYMGVEGETYEKTEDGFQYVDKITNSEEGLTSNQEVSKYLTWVGVGPPAIVKQDYFVGSESAPSALEAAEKLEPNLPEEVWPSFTYTEEENRILTSIGSDIEKYVDEMRDKFITGDASLSEWDKYVETLTQMGLDEYMDVQKEAYSRYKDN</sequence>
<dbReference type="PANTHER" id="PTHR43649:SF12">
    <property type="entry name" value="DIACETYLCHITOBIOSE BINDING PROTEIN DASA"/>
    <property type="match status" value="1"/>
</dbReference>
<dbReference type="Pfam" id="PF01547">
    <property type="entry name" value="SBP_bac_1"/>
    <property type="match status" value="1"/>
</dbReference>
<dbReference type="AlphaFoldDB" id="A0A2A2IHV1"/>
<evidence type="ECO:0000313" key="2">
    <source>
        <dbReference type="EMBL" id="PAV31207.1"/>
    </source>
</evidence>
<evidence type="ECO:0008006" key="4">
    <source>
        <dbReference type="Google" id="ProtNLM"/>
    </source>
</evidence>
<dbReference type="RefSeq" id="WP_095653578.1">
    <property type="nucleotide sequence ID" value="NZ_NPOA01000001.1"/>
</dbReference>
<dbReference type="Proteomes" id="UP000218887">
    <property type="component" value="Unassembled WGS sequence"/>
</dbReference>
<comment type="caution">
    <text evidence="2">The sequence shown here is derived from an EMBL/GenBank/DDBJ whole genome shotgun (WGS) entry which is preliminary data.</text>
</comment>
<dbReference type="InterPro" id="IPR050490">
    <property type="entry name" value="Bact_solute-bd_prot1"/>
</dbReference>